<dbReference type="VEuPathDB" id="FungiDB:MGG_16348"/>
<dbReference type="InParanoid" id="G4MLA7"/>
<evidence type="ECO:0000313" key="2">
    <source>
        <dbReference type="EMBL" id="EHA57637.1"/>
    </source>
</evidence>
<evidence type="ECO:0000313" key="3">
    <source>
        <dbReference type="Proteomes" id="UP000009058"/>
    </source>
</evidence>
<proteinExistence type="predicted"/>
<accession>G4MLA7</accession>
<reference evidence="2 3" key="1">
    <citation type="journal article" date="2005" name="Nature">
        <title>The genome sequence of the rice blast fungus Magnaporthe grisea.</title>
        <authorList>
            <person name="Dean R.A."/>
            <person name="Talbot N.J."/>
            <person name="Ebbole D.J."/>
            <person name="Farman M.L."/>
            <person name="Mitchell T.K."/>
            <person name="Orbach M.J."/>
            <person name="Thon M."/>
            <person name="Kulkarni R."/>
            <person name="Xu J.R."/>
            <person name="Pan H."/>
            <person name="Read N.D."/>
            <person name="Lee Y.H."/>
            <person name="Carbone I."/>
            <person name="Brown D."/>
            <person name="Oh Y.Y."/>
            <person name="Donofrio N."/>
            <person name="Jeong J.S."/>
            <person name="Soanes D.M."/>
            <person name="Djonovic S."/>
            <person name="Kolomiets E."/>
            <person name="Rehmeyer C."/>
            <person name="Li W."/>
            <person name="Harding M."/>
            <person name="Kim S."/>
            <person name="Lebrun M.H."/>
            <person name="Bohnert H."/>
            <person name="Coughlan S."/>
            <person name="Butler J."/>
            <person name="Calvo S."/>
            <person name="Ma L.J."/>
            <person name="Nicol R."/>
            <person name="Purcell S."/>
            <person name="Nusbaum C."/>
            <person name="Galagan J.E."/>
            <person name="Birren B.W."/>
        </authorList>
    </citation>
    <scope>NUCLEOTIDE SEQUENCE [LARGE SCALE GENOMIC DNA]</scope>
    <source>
        <strain evidence="3">70-15 / ATCC MYA-4617 / FGSC 8958</strain>
    </source>
</reference>
<dbReference type="AlphaFoldDB" id="G4MLA7"/>
<protein>
    <submittedName>
        <fullName evidence="2">Uncharacterized protein</fullName>
    </submittedName>
</protein>
<feature type="region of interest" description="Disordered" evidence="1">
    <location>
        <begin position="91"/>
        <end position="110"/>
    </location>
</feature>
<dbReference type="GeneID" id="12986259"/>
<keyword evidence="3" id="KW-1185">Reference proteome</keyword>
<reference key="2">
    <citation type="submission" date="2011-05" db="EMBL/GenBank/DDBJ databases">
        <title>The Genome Sequence of Magnaporthe oryzae 70-15.</title>
        <authorList>
            <consortium name="The Broad Institute Genome Sequencing Platform"/>
            <person name="Ma L.-J."/>
            <person name="Dead R."/>
            <person name="Young S.K."/>
            <person name="Zeng Q."/>
            <person name="Gargeya S."/>
            <person name="Fitzgerald M."/>
            <person name="Haas B."/>
            <person name="Abouelleil A."/>
            <person name="Alvarado L."/>
            <person name="Arachchi H.M."/>
            <person name="Berlin A."/>
            <person name="Brown A."/>
            <person name="Chapman S.B."/>
            <person name="Chen Z."/>
            <person name="Dunbar C."/>
            <person name="Freedman E."/>
            <person name="Gearin G."/>
            <person name="Gellesch M."/>
            <person name="Goldberg J."/>
            <person name="Griggs A."/>
            <person name="Gujja S."/>
            <person name="Heiman D."/>
            <person name="Howarth C."/>
            <person name="Larson L."/>
            <person name="Lui A."/>
            <person name="MacDonald P.J.P."/>
            <person name="Mehta T."/>
            <person name="Montmayeur A."/>
            <person name="Murphy C."/>
            <person name="Neiman D."/>
            <person name="Pearson M."/>
            <person name="Priest M."/>
            <person name="Roberts A."/>
            <person name="Saif S."/>
            <person name="Shea T."/>
            <person name="Shenoy N."/>
            <person name="Sisk P."/>
            <person name="Stolte C."/>
            <person name="Sykes S."/>
            <person name="Yandava C."/>
            <person name="Wortman J."/>
            <person name="Nusbaum C."/>
            <person name="Birren B."/>
        </authorList>
    </citation>
    <scope>NUCLEOTIDE SEQUENCE</scope>
    <source>
        <strain>70-15</strain>
    </source>
</reference>
<dbReference type="RefSeq" id="XP_003710249.1">
    <property type="nucleotide sequence ID" value="XM_003710201.1"/>
</dbReference>
<dbReference type="KEGG" id="mgr:MGG_16348"/>
<dbReference type="HOGENOM" id="CLU_2171562_0_0_1"/>
<evidence type="ECO:0000256" key="1">
    <source>
        <dbReference type="SAM" id="MobiDB-lite"/>
    </source>
</evidence>
<sequence>MSNLVSYHVVVCFSPFPVMPKLNFIAITLGLPLTAFGFDTGCKTFGPASACLCPNPKLSVVCPPSVILGPEGACCPDKKCGAGFTKKRFAQMRGSPDTGSRPVTKDLDRI</sequence>
<name>G4MLA7_PYRO7</name>
<dbReference type="OMA" id="SACLCPN"/>
<gene>
    <name evidence="2" type="ORF">MGG_16348</name>
</gene>
<dbReference type="EMBL" id="CM001231">
    <property type="protein sequence ID" value="EHA57637.1"/>
    <property type="molecule type" value="Genomic_DNA"/>
</dbReference>
<organism evidence="2 3">
    <name type="scientific">Pyricularia oryzae (strain 70-15 / ATCC MYA-4617 / FGSC 8958)</name>
    <name type="common">Rice blast fungus</name>
    <name type="synonym">Magnaporthe oryzae</name>
    <dbReference type="NCBI Taxonomy" id="242507"/>
    <lineage>
        <taxon>Eukaryota</taxon>
        <taxon>Fungi</taxon>
        <taxon>Dikarya</taxon>
        <taxon>Ascomycota</taxon>
        <taxon>Pezizomycotina</taxon>
        <taxon>Sordariomycetes</taxon>
        <taxon>Sordariomycetidae</taxon>
        <taxon>Magnaporthales</taxon>
        <taxon>Pyriculariaceae</taxon>
        <taxon>Pyricularia</taxon>
    </lineage>
</organism>
<dbReference type="Proteomes" id="UP000009058">
    <property type="component" value="Chromosome 1"/>
</dbReference>